<feature type="transmembrane region" description="Helical" evidence="2">
    <location>
        <begin position="45"/>
        <end position="64"/>
    </location>
</feature>
<evidence type="ECO:0000256" key="2">
    <source>
        <dbReference type="SAM" id="Phobius"/>
    </source>
</evidence>
<comment type="caution">
    <text evidence="3">The sequence shown here is derived from an EMBL/GenBank/DDBJ whole genome shotgun (WGS) entry which is preliminary data.</text>
</comment>
<reference evidence="3 4" key="1">
    <citation type="submission" date="2018-06" db="EMBL/GenBank/DDBJ databases">
        <title>NTM in soil in Japan.</title>
        <authorList>
            <person name="Ohya K."/>
        </authorList>
    </citation>
    <scope>NUCLEOTIDE SEQUENCE [LARGE SCALE GENOMIC DNA]</scope>
    <source>
        <strain evidence="3 4">GF28</strain>
    </source>
</reference>
<name>A0A329LRG8_9MYCO</name>
<feature type="transmembrane region" description="Helical" evidence="2">
    <location>
        <begin position="76"/>
        <end position="95"/>
    </location>
</feature>
<proteinExistence type="predicted"/>
<feature type="compositionally biased region" description="Pro residues" evidence="1">
    <location>
        <begin position="154"/>
        <end position="178"/>
    </location>
</feature>
<feature type="non-terminal residue" evidence="3">
    <location>
        <position position="1"/>
    </location>
</feature>
<gene>
    <name evidence="3" type="ORF">DQP57_19185</name>
</gene>
<sequence>GVSPATVFFGSYVFAGIAALLVAAAIAVLVAISDFRARGSTSGPALVAAAAGLIVVAALVVSLGVLDDRGRSGARVVTWVVCGLGLASGAAIFVVDPGESVAWFDQLLHVGAVVTIIVSVAAAALLALPDSNAYFRQSGPKPVPASTFPQHVAFPPPAPHQPPAPPQPPAGSAPPPRTPANDPDYDPFS</sequence>
<evidence type="ECO:0000256" key="1">
    <source>
        <dbReference type="SAM" id="MobiDB-lite"/>
    </source>
</evidence>
<evidence type="ECO:0000313" key="4">
    <source>
        <dbReference type="Proteomes" id="UP000250915"/>
    </source>
</evidence>
<dbReference type="Proteomes" id="UP000250915">
    <property type="component" value="Unassembled WGS sequence"/>
</dbReference>
<organism evidence="3 4">
    <name type="scientific">Mycobacterium colombiense</name>
    <dbReference type="NCBI Taxonomy" id="339268"/>
    <lineage>
        <taxon>Bacteria</taxon>
        <taxon>Bacillati</taxon>
        <taxon>Actinomycetota</taxon>
        <taxon>Actinomycetes</taxon>
        <taxon>Mycobacteriales</taxon>
        <taxon>Mycobacteriaceae</taxon>
        <taxon>Mycobacterium</taxon>
        <taxon>Mycobacterium avium complex (MAC)</taxon>
    </lineage>
</organism>
<keyword evidence="2" id="KW-0472">Membrane</keyword>
<keyword evidence="2" id="KW-0812">Transmembrane</keyword>
<feature type="transmembrane region" description="Helical" evidence="2">
    <location>
        <begin position="12"/>
        <end position="33"/>
    </location>
</feature>
<keyword evidence="2" id="KW-1133">Transmembrane helix</keyword>
<evidence type="ECO:0000313" key="3">
    <source>
        <dbReference type="EMBL" id="RAV07327.1"/>
    </source>
</evidence>
<dbReference type="EMBL" id="QMEV01000049">
    <property type="protein sequence ID" value="RAV07327.1"/>
    <property type="molecule type" value="Genomic_DNA"/>
</dbReference>
<protein>
    <submittedName>
        <fullName evidence="3">Uncharacterized protein</fullName>
    </submittedName>
</protein>
<feature type="transmembrane region" description="Helical" evidence="2">
    <location>
        <begin position="107"/>
        <end position="128"/>
    </location>
</feature>
<feature type="region of interest" description="Disordered" evidence="1">
    <location>
        <begin position="141"/>
        <end position="189"/>
    </location>
</feature>
<accession>A0A329LRG8</accession>
<dbReference type="AlphaFoldDB" id="A0A329LRG8"/>